<proteinExistence type="predicted"/>
<evidence type="ECO:0000259" key="2">
    <source>
        <dbReference type="Pfam" id="PF07589"/>
    </source>
</evidence>
<dbReference type="RefSeq" id="WP_023068566.1">
    <property type="nucleotide sequence ID" value="NZ_AUZM01000065.1"/>
</dbReference>
<dbReference type="OrthoDB" id="480511at2"/>
<dbReference type="AlphaFoldDB" id="U7QDS6"/>
<reference evidence="3 4" key="1">
    <citation type="journal article" date="2013" name="Front. Microbiol.">
        <title>Comparative genomic analyses of the cyanobacterium, Lyngbya aestuarii BL J, a powerful hydrogen producer.</title>
        <authorList>
            <person name="Kothari A."/>
            <person name="Vaughn M."/>
            <person name="Garcia-Pichel F."/>
        </authorList>
    </citation>
    <scope>NUCLEOTIDE SEQUENCE [LARGE SCALE GENOMIC DNA]</scope>
    <source>
        <strain evidence="3 4">BL J</strain>
    </source>
</reference>
<evidence type="ECO:0000256" key="1">
    <source>
        <dbReference type="SAM" id="SignalP"/>
    </source>
</evidence>
<comment type="caution">
    <text evidence="3">The sequence shown here is derived from an EMBL/GenBank/DDBJ whole genome shotgun (WGS) entry which is preliminary data.</text>
</comment>
<dbReference type="InterPro" id="IPR013424">
    <property type="entry name" value="Ice-binding_C"/>
</dbReference>
<dbReference type="PATRIC" id="fig|1348334.3.peg.4705"/>
<keyword evidence="4" id="KW-1185">Reference proteome</keyword>
<accession>U7QDS6</accession>
<keyword evidence="1" id="KW-0732">Signal</keyword>
<sequence length="300" mass="31507">MSGLLNKFIVGASVVVGMSAVVAPAQAGVLGMNGSDYKTYTHQTGNLWVDGEAAAINALTDGDLTTNVELNYTGENDDKNIGFTAVAGDYTVNVSSVTDAEFLTFQDQWVADLLDAYAPLKTVWGGLSSNVQTVAKNMFTGAVGSGDVNVAEFSLDKTGAISMQTMGFFDLKPRVNMMINQYTTKTINELKGLGVPDLAAKSLVNSQVNPFLGALNEIDALQISEIAKVTINGQSEYVYSFNATNSGFVALDDVAGKSYSGIYAWNKAGETAAVPEPSTMLGLMAVGGLFAAAKRNAKKA</sequence>
<dbReference type="Pfam" id="PF07589">
    <property type="entry name" value="PEP-CTERM"/>
    <property type="match status" value="1"/>
</dbReference>
<dbReference type="Proteomes" id="UP000017127">
    <property type="component" value="Unassembled WGS sequence"/>
</dbReference>
<dbReference type="NCBIfam" id="NF038130">
    <property type="entry name" value="PEP_NF038130"/>
    <property type="match status" value="1"/>
</dbReference>
<name>U7QDS6_9CYAN</name>
<protein>
    <submittedName>
        <fullName evidence="3">PEP-CTERM-sorting domain protein</fullName>
    </submittedName>
</protein>
<dbReference type="EMBL" id="AUZM01000065">
    <property type="protein sequence ID" value="ERT05165.1"/>
    <property type="molecule type" value="Genomic_DNA"/>
</dbReference>
<dbReference type="NCBIfam" id="TIGR02595">
    <property type="entry name" value="PEP_CTERM"/>
    <property type="match status" value="1"/>
</dbReference>
<feature type="chain" id="PRO_5004686206" evidence="1">
    <location>
        <begin position="28"/>
        <end position="300"/>
    </location>
</feature>
<feature type="domain" description="Ice-binding protein C-terminal" evidence="2">
    <location>
        <begin position="273"/>
        <end position="295"/>
    </location>
</feature>
<evidence type="ECO:0000313" key="3">
    <source>
        <dbReference type="EMBL" id="ERT05165.1"/>
    </source>
</evidence>
<gene>
    <name evidence="3" type="ORF">M595_4879</name>
</gene>
<organism evidence="3 4">
    <name type="scientific">Lyngbya aestuarii BL J</name>
    <dbReference type="NCBI Taxonomy" id="1348334"/>
    <lineage>
        <taxon>Bacteria</taxon>
        <taxon>Bacillati</taxon>
        <taxon>Cyanobacteriota</taxon>
        <taxon>Cyanophyceae</taxon>
        <taxon>Oscillatoriophycideae</taxon>
        <taxon>Oscillatoriales</taxon>
        <taxon>Microcoleaceae</taxon>
        <taxon>Lyngbya</taxon>
    </lineage>
</organism>
<evidence type="ECO:0000313" key="4">
    <source>
        <dbReference type="Proteomes" id="UP000017127"/>
    </source>
</evidence>
<feature type="signal peptide" evidence="1">
    <location>
        <begin position="1"/>
        <end position="27"/>
    </location>
</feature>